<dbReference type="Proteomes" id="UP000681075">
    <property type="component" value="Unassembled WGS sequence"/>
</dbReference>
<keyword evidence="1" id="KW-0732">Signal</keyword>
<evidence type="ECO:0000313" key="2">
    <source>
        <dbReference type="EMBL" id="GIL38681.1"/>
    </source>
</evidence>
<gene>
    <name evidence="2" type="ORF">TMPK1_09180</name>
</gene>
<reference evidence="2" key="1">
    <citation type="submission" date="2021-02" db="EMBL/GenBank/DDBJ databases">
        <title>Genome sequence of Rhodospirillales sp. strain TMPK1 isolated from soil.</title>
        <authorList>
            <person name="Nakai R."/>
            <person name="Kusada H."/>
            <person name="Tamaki H."/>
        </authorList>
    </citation>
    <scope>NUCLEOTIDE SEQUENCE</scope>
    <source>
        <strain evidence="2">TMPK1</strain>
    </source>
</reference>
<dbReference type="Gene3D" id="2.60.120.430">
    <property type="entry name" value="Galactose-binding lectin"/>
    <property type="match status" value="1"/>
</dbReference>
<dbReference type="PROSITE" id="PS51257">
    <property type="entry name" value="PROKAR_LIPOPROTEIN"/>
    <property type="match status" value="1"/>
</dbReference>
<dbReference type="AlphaFoldDB" id="A0A8S8XA04"/>
<feature type="chain" id="PRO_5035727108" description="Lipoprotein" evidence="1">
    <location>
        <begin position="26"/>
        <end position="179"/>
    </location>
</feature>
<feature type="signal peptide" evidence="1">
    <location>
        <begin position="1"/>
        <end position="25"/>
    </location>
</feature>
<sequence length="179" mass="19259">MIRATLAIVLLTSALAGCGVSPGPAAETEFACNAQQRWQNTGVYVAQGEKFRITWVNGLWTPNVGQGIVTPAGLVERARPGSPLPSAPAGSLIGRIGTDTFLIGEDVETIATQNGFLQCSMNDTLTDTYGQKLLDNYGRVTMRITKATWRDRADCPFAAGCDSLWPGRWIDSARDKPLN</sequence>
<accession>A0A8S8XA04</accession>
<name>A0A8S8XA04_9PROT</name>
<evidence type="ECO:0000313" key="3">
    <source>
        <dbReference type="Proteomes" id="UP000681075"/>
    </source>
</evidence>
<protein>
    <recommendedName>
        <fullName evidence="4">Lipoprotein</fullName>
    </recommendedName>
</protein>
<organism evidence="2 3">
    <name type="scientific">Roseiterribacter gracilis</name>
    <dbReference type="NCBI Taxonomy" id="2812848"/>
    <lineage>
        <taxon>Bacteria</taxon>
        <taxon>Pseudomonadati</taxon>
        <taxon>Pseudomonadota</taxon>
        <taxon>Alphaproteobacteria</taxon>
        <taxon>Rhodospirillales</taxon>
        <taxon>Roseiterribacteraceae</taxon>
        <taxon>Roseiterribacter</taxon>
    </lineage>
</organism>
<comment type="caution">
    <text evidence="2">The sequence shown here is derived from an EMBL/GenBank/DDBJ whole genome shotgun (WGS) entry which is preliminary data.</text>
</comment>
<proteinExistence type="predicted"/>
<keyword evidence="3" id="KW-1185">Reference proteome</keyword>
<dbReference type="RefSeq" id="WP_420241732.1">
    <property type="nucleotide sequence ID" value="NZ_BOPV01000001.1"/>
</dbReference>
<evidence type="ECO:0008006" key="4">
    <source>
        <dbReference type="Google" id="ProtNLM"/>
    </source>
</evidence>
<dbReference type="EMBL" id="BOPV01000001">
    <property type="protein sequence ID" value="GIL38681.1"/>
    <property type="molecule type" value="Genomic_DNA"/>
</dbReference>
<evidence type="ECO:0000256" key="1">
    <source>
        <dbReference type="SAM" id="SignalP"/>
    </source>
</evidence>